<dbReference type="KEGG" id="sphe:GFH32_16960"/>
<protein>
    <submittedName>
        <fullName evidence="2">Uncharacterized protein</fullName>
    </submittedName>
</protein>
<organism evidence="2 3">
    <name type="scientific">Sphingobacterium zhuxiongii</name>
    <dbReference type="NCBI Taxonomy" id="2662364"/>
    <lineage>
        <taxon>Bacteria</taxon>
        <taxon>Pseudomonadati</taxon>
        <taxon>Bacteroidota</taxon>
        <taxon>Sphingobacteriia</taxon>
        <taxon>Sphingobacteriales</taxon>
        <taxon>Sphingobacteriaceae</taxon>
        <taxon>Sphingobacterium</taxon>
    </lineage>
</organism>
<dbReference type="AlphaFoldDB" id="A0A5Q0QFY9"/>
<accession>A0A5Q0QFY9</accession>
<feature type="compositionally biased region" description="Basic and acidic residues" evidence="1">
    <location>
        <begin position="58"/>
        <end position="67"/>
    </location>
</feature>
<keyword evidence="3" id="KW-1185">Reference proteome</keyword>
<proteinExistence type="predicted"/>
<feature type="compositionally biased region" description="Polar residues" evidence="1">
    <location>
        <begin position="37"/>
        <end position="51"/>
    </location>
</feature>
<dbReference type="RefSeq" id="WP_153512738.1">
    <property type="nucleotide sequence ID" value="NZ_CP045652.1"/>
</dbReference>
<gene>
    <name evidence="2" type="ORF">GFH32_16960</name>
</gene>
<sequence>MEELKITQDQVSAKRKYKSPRVSMEIIVLEHSIAAGSNNVSVGGPQDSSQPEIIDQGLDERTYDMEF</sequence>
<dbReference type="Proteomes" id="UP000326921">
    <property type="component" value="Chromosome"/>
</dbReference>
<reference evidence="2 3" key="1">
    <citation type="submission" date="2019-10" db="EMBL/GenBank/DDBJ databases">
        <authorList>
            <person name="Dong K."/>
        </authorList>
    </citation>
    <scope>NUCLEOTIDE SEQUENCE [LARGE SCALE GENOMIC DNA]</scope>
    <source>
        <strain evidence="3">dk4302</strain>
    </source>
</reference>
<dbReference type="EMBL" id="CP045652">
    <property type="protein sequence ID" value="QGA27911.1"/>
    <property type="molecule type" value="Genomic_DNA"/>
</dbReference>
<evidence type="ECO:0000313" key="2">
    <source>
        <dbReference type="EMBL" id="QGA27911.1"/>
    </source>
</evidence>
<feature type="region of interest" description="Disordered" evidence="1">
    <location>
        <begin position="37"/>
        <end position="67"/>
    </location>
</feature>
<evidence type="ECO:0000256" key="1">
    <source>
        <dbReference type="SAM" id="MobiDB-lite"/>
    </source>
</evidence>
<evidence type="ECO:0000313" key="3">
    <source>
        <dbReference type="Proteomes" id="UP000326921"/>
    </source>
</evidence>
<name>A0A5Q0QFY9_9SPHI</name>